<protein>
    <submittedName>
        <fullName evidence="2">Uncharacterized protein</fullName>
    </submittedName>
</protein>
<comment type="caution">
    <text evidence="2">The sequence shown here is derived from an EMBL/GenBank/DDBJ whole genome shotgun (WGS) entry which is preliminary data.</text>
</comment>
<dbReference type="AlphaFoldDB" id="A0A1V9YVA2"/>
<proteinExistence type="predicted"/>
<gene>
    <name evidence="2" type="ORF">THRCLA_22681</name>
</gene>
<dbReference type="EMBL" id="JNBS01002732">
    <property type="protein sequence ID" value="OQR89490.1"/>
    <property type="molecule type" value="Genomic_DNA"/>
</dbReference>
<accession>A0A1V9YVA2</accession>
<keyword evidence="3" id="KW-1185">Reference proteome</keyword>
<dbReference type="OrthoDB" id="440455at2759"/>
<dbReference type="Proteomes" id="UP000243217">
    <property type="component" value="Unassembled WGS sequence"/>
</dbReference>
<feature type="coiled-coil region" evidence="1">
    <location>
        <begin position="103"/>
        <end position="137"/>
    </location>
</feature>
<dbReference type="PANTHER" id="PTHR31245">
    <property type="entry name" value="UBIQUITIN SYSTEM COMPONENT CUE PROTEIN"/>
    <property type="match status" value="1"/>
</dbReference>
<dbReference type="PANTHER" id="PTHR31245:SF20">
    <property type="entry name" value="F18B13.13 PROTEIN"/>
    <property type="match status" value="1"/>
</dbReference>
<name>A0A1V9YVA2_9STRA</name>
<evidence type="ECO:0000313" key="2">
    <source>
        <dbReference type="EMBL" id="OQR89490.1"/>
    </source>
</evidence>
<evidence type="ECO:0000313" key="3">
    <source>
        <dbReference type="Proteomes" id="UP000243217"/>
    </source>
</evidence>
<sequence length="184" mass="21630">MTSVAPPRESVSLKRTRLHSMETAFLGDVDLESTRLMKRRCFQQEPPHEDDMPKYSQRQFEFLEQTKQADMARLRAEFDNFVMRKEKEMHEMRIEYERMRGVCTEQARELEKIQGENKILRRAVAIQNQQKEETSQENAVLKQLAHQAADHIKRLEQTNYALRVHLQTSTGLIGSSDTFSPDVY</sequence>
<evidence type="ECO:0000256" key="1">
    <source>
        <dbReference type="SAM" id="Coils"/>
    </source>
</evidence>
<dbReference type="STRING" id="74557.A0A1V9YVA2"/>
<reference evidence="2 3" key="1">
    <citation type="journal article" date="2014" name="Genome Biol. Evol.">
        <title>The secreted proteins of Achlya hypogyna and Thraustotheca clavata identify the ancestral oomycete secretome and reveal gene acquisitions by horizontal gene transfer.</title>
        <authorList>
            <person name="Misner I."/>
            <person name="Blouin N."/>
            <person name="Leonard G."/>
            <person name="Richards T.A."/>
            <person name="Lane C.E."/>
        </authorList>
    </citation>
    <scope>NUCLEOTIDE SEQUENCE [LARGE SCALE GENOMIC DNA]</scope>
    <source>
        <strain evidence="2 3">ATCC 34112</strain>
    </source>
</reference>
<organism evidence="2 3">
    <name type="scientific">Thraustotheca clavata</name>
    <dbReference type="NCBI Taxonomy" id="74557"/>
    <lineage>
        <taxon>Eukaryota</taxon>
        <taxon>Sar</taxon>
        <taxon>Stramenopiles</taxon>
        <taxon>Oomycota</taxon>
        <taxon>Saprolegniomycetes</taxon>
        <taxon>Saprolegniales</taxon>
        <taxon>Achlyaceae</taxon>
        <taxon>Thraustotheca</taxon>
    </lineage>
</organism>
<keyword evidence="1" id="KW-0175">Coiled coil</keyword>